<dbReference type="Pfam" id="PF01182">
    <property type="entry name" value="Glucosamine_iso"/>
    <property type="match status" value="1"/>
</dbReference>
<dbReference type="PANTHER" id="PTHR11054">
    <property type="entry name" value="6-PHOSPHOGLUCONOLACTONASE"/>
    <property type="match status" value="1"/>
</dbReference>
<protein>
    <recommendedName>
        <fullName evidence="6 7">6-phosphogluconolactonase</fullName>
        <shortName evidence="7">6PGL</shortName>
        <ecNumber evidence="5 7">3.1.1.31</ecNumber>
    </recommendedName>
</protein>
<dbReference type="InterPro" id="IPR005900">
    <property type="entry name" value="6-phosphogluconolactonase_DevB"/>
</dbReference>
<evidence type="ECO:0000256" key="5">
    <source>
        <dbReference type="ARBA" id="ARBA00013198"/>
    </source>
</evidence>
<gene>
    <name evidence="7" type="primary">pgl</name>
    <name evidence="9" type="ORF">CCALI_02558</name>
</gene>
<name>S0F019_CHTCT</name>
<feature type="domain" description="Glucosamine/galactosamine-6-phosphate isomerase" evidence="8">
    <location>
        <begin position="7"/>
        <end position="236"/>
    </location>
</feature>
<evidence type="ECO:0000256" key="3">
    <source>
        <dbReference type="ARBA" id="ARBA00004961"/>
    </source>
</evidence>
<dbReference type="GO" id="GO:0006098">
    <property type="term" value="P:pentose-phosphate shunt"/>
    <property type="evidence" value="ECO:0007669"/>
    <property type="project" value="UniProtKB-UniPathway"/>
</dbReference>
<evidence type="ECO:0000256" key="7">
    <source>
        <dbReference type="RuleBase" id="RU365095"/>
    </source>
</evidence>
<sequence>MTISVCEDKEQLAQKAANLFLQIAQRAIEERGRFVAALSGGSTPERTYTLLAQPERATQLDWNKVYLFFGDERFVPHDDPRSNYHMVKQAMLDALPLPAGHVLAVRTDLPTPEAAAEHYEQMLLAFFALPDRQTLPRFDLVFLGLGDDCHTASLFPSAAALTERKRLVVATPPGTLPPPVDRITFTFPLINAARQVVFLVAGSNKAKTLYRALVERPPIWLCPAVGIRPADGELLWLVDKEAASLLPPEQLNPQR</sequence>
<dbReference type="PATRIC" id="fig|1303518.3.peg.2658"/>
<dbReference type="InterPro" id="IPR039104">
    <property type="entry name" value="6PGL"/>
</dbReference>
<evidence type="ECO:0000259" key="8">
    <source>
        <dbReference type="Pfam" id="PF01182"/>
    </source>
</evidence>
<dbReference type="EMBL" id="HF951689">
    <property type="protein sequence ID" value="CCW36352.1"/>
    <property type="molecule type" value="Genomic_DNA"/>
</dbReference>
<dbReference type="SUPFAM" id="SSF100950">
    <property type="entry name" value="NagB/RpiA/CoA transferase-like"/>
    <property type="match status" value="1"/>
</dbReference>
<accession>S0F019</accession>
<dbReference type="OrthoDB" id="9810967at2"/>
<evidence type="ECO:0000256" key="4">
    <source>
        <dbReference type="ARBA" id="ARBA00010662"/>
    </source>
</evidence>
<dbReference type="eggNOG" id="COG0363">
    <property type="taxonomic scope" value="Bacteria"/>
</dbReference>
<keyword evidence="7 9" id="KW-0378">Hydrolase</keyword>
<organism evidence="9 10">
    <name type="scientific">Chthonomonas calidirosea (strain DSM 23976 / ICMP 18418 / T49)</name>
    <dbReference type="NCBI Taxonomy" id="1303518"/>
    <lineage>
        <taxon>Bacteria</taxon>
        <taxon>Bacillati</taxon>
        <taxon>Armatimonadota</taxon>
        <taxon>Chthonomonadia</taxon>
        <taxon>Chthonomonadales</taxon>
        <taxon>Chthonomonadaceae</taxon>
        <taxon>Chthonomonas</taxon>
    </lineage>
</organism>
<evidence type="ECO:0000313" key="9">
    <source>
        <dbReference type="EMBL" id="CCW36352.1"/>
    </source>
</evidence>
<dbReference type="STRING" id="454171.CP488_01533"/>
<comment type="function">
    <text evidence="2 7">Hydrolysis of 6-phosphogluconolactone to 6-phosphogluconate.</text>
</comment>
<evidence type="ECO:0000313" key="10">
    <source>
        <dbReference type="Proteomes" id="UP000014227"/>
    </source>
</evidence>
<evidence type="ECO:0000256" key="1">
    <source>
        <dbReference type="ARBA" id="ARBA00000832"/>
    </source>
</evidence>
<dbReference type="RefSeq" id="WP_016483861.1">
    <property type="nucleotide sequence ID" value="NC_021487.1"/>
</dbReference>
<comment type="catalytic activity">
    <reaction evidence="1 7">
        <text>6-phospho-D-glucono-1,5-lactone + H2O = 6-phospho-D-gluconate + H(+)</text>
        <dbReference type="Rhea" id="RHEA:12556"/>
        <dbReference type="ChEBI" id="CHEBI:15377"/>
        <dbReference type="ChEBI" id="CHEBI:15378"/>
        <dbReference type="ChEBI" id="CHEBI:57955"/>
        <dbReference type="ChEBI" id="CHEBI:58759"/>
        <dbReference type="EC" id="3.1.1.31"/>
    </reaction>
</comment>
<dbReference type="HOGENOM" id="CLU_053947_2_0_0"/>
<comment type="similarity">
    <text evidence="4 7">Belongs to the glucosamine/galactosamine-6-phosphate isomerase family. 6-phosphogluconolactonase subfamily.</text>
</comment>
<dbReference type="InParanoid" id="S0F019"/>
<dbReference type="UniPathway" id="UPA00115">
    <property type="reaction ID" value="UER00409"/>
</dbReference>
<dbReference type="GO" id="GO:0005975">
    <property type="term" value="P:carbohydrate metabolic process"/>
    <property type="evidence" value="ECO:0007669"/>
    <property type="project" value="UniProtKB-UniRule"/>
</dbReference>
<dbReference type="KEGG" id="ccz:CCALI_02558"/>
<dbReference type="GO" id="GO:0017057">
    <property type="term" value="F:6-phosphogluconolactonase activity"/>
    <property type="evidence" value="ECO:0007669"/>
    <property type="project" value="UniProtKB-UniRule"/>
</dbReference>
<evidence type="ECO:0000256" key="2">
    <source>
        <dbReference type="ARBA" id="ARBA00002681"/>
    </source>
</evidence>
<dbReference type="Gene3D" id="3.40.50.1360">
    <property type="match status" value="1"/>
</dbReference>
<comment type="pathway">
    <text evidence="3 7">Carbohydrate degradation; pentose phosphate pathway; D-ribulose 5-phosphate from D-glucose 6-phosphate (oxidative stage): step 2/3.</text>
</comment>
<dbReference type="NCBIfam" id="TIGR01198">
    <property type="entry name" value="pgl"/>
    <property type="match status" value="1"/>
</dbReference>
<dbReference type="AlphaFoldDB" id="S0F019"/>
<proteinExistence type="inferred from homology"/>
<reference evidence="10" key="1">
    <citation type="submission" date="2013-03" db="EMBL/GenBank/DDBJ databases">
        <title>Genome sequence of Chthonomonas calidirosea, the first sequenced genome from the Armatimonadetes phylum (formally candidate division OP10).</title>
        <authorList>
            <person name="Lee K.C.Y."/>
            <person name="Morgan X.C."/>
            <person name="Dunfield P.F."/>
            <person name="Tamas I."/>
            <person name="Houghton K.M."/>
            <person name="Vyssotski M."/>
            <person name="Ryan J.L.J."/>
            <person name="Lagutin K."/>
            <person name="McDonald I.R."/>
            <person name="Stott M.B."/>
        </authorList>
    </citation>
    <scope>NUCLEOTIDE SEQUENCE [LARGE SCALE GENOMIC DNA]</scope>
    <source>
        <strain evidence="10">DSM 23976 / ICMP 18418 / T49</strain>
    </source>
</reference>
<dbReference type="EC" id="3.1.1.31" evidence="5 7"/>
<dbReference type="InterPro" id="IPR006148">
    <property type="entry name" value="Glc/Gal-6P_isomerase"/>
</dbReference>
<dbReference type="PANTHER" id="PTHR11054:SF0">
    <property type="entry name" value="6-PHOSPHOGLUCONOLACTONASE"/>
    <property type="match status" value="1"/>
</dbReference>
<dbReference type="CDD" id="cd01400">
    <property type="entry name" value="6PGL"/>
    <property type="match status" value="1"/>
</dbReference>
<keyword evidence="10" id="KW-1185">Reference proteome</keyword>
<evidence type="ECO:0000256" key="6">
    <source>
        <dbReference type="ARBA" id="ARBA00020337"/>
    </source>
</evidence>
<dbReference type="Proteomes" id="UP000014227">
    <property type="component" value="Chromosome I"/>
</dbReference>
<dbReference type="InterPro" id="IPR037171">
    <property type="entry name" value="NagB/RpiA_transferase-like"/>
</dbReference>
<dbReference type="FunCoup" id="S0F019">
    <property type="interactions" value="245"/>
</dbReference>